<dbReference type="AlphaFoldDB" id="A0A165MN15"/>
<reference evidence="1 2" key="1">
    <citation type="journal article" date="2016" name="Mol. Biol. Evol.">
        <title>Comparative Genomics of Early-Diverging Mushroom-Forming Fungi Provides Insights into the Origins of Lignocellulose Decay Capabilities.</title>
        <authorList>
            <person name="Nagy L.G."/>
            <person name="Riley R."/>
            <person name="Tritt A."/>
            <person name="Adam C."/>
            <person name="Daum C."/>
            <person name="Floudas D."/>
            <person name="Sun H."/>
            <person name="Yadav J.S."/>
            <person name="Pangilinan J."/>
            <person name="Larsson K.H."/>
            <person name="Matsuura K."/>
            <person name="Barry K."/>
            <person name="Labutti K."/>
            <person name="Kuo R."/>
            <person name="Ohm R.A."/>
            <person name="Bhattacharya S.S."/>
            <person name="Shirouzu T."/>
            <person name="Yoshinaga Y."/>
            <person name="Martin F.M."/>
            <person name="Grigoriev I.V."/>
            <person name="Hibbett D.S."/>
        </authorList>
    </citation>
    <scope>NUCLEOTIDE SEQUENCE [LARGE SCALE GENOMIC DNA]</scope>
    <source>
        <strain evidence="1 2">HHB14362 ss-1</strain>
    </source>
</reference>
<protein>
    <submittedName>
        <fullName evidence="1">Uncharacterized protein</fullName>
    </submittedName>
</protein>
<gene>
    <name evidence="1" type="ORF">NEOLEDRAFT_1143284</name>
</gene>
<proteinExistence type="predicted"/>
<accession>A0A165MN15</accession>
<evidence type="ECO:0000313" key="2">
    <source>
        <dbReference type="Proteomes" id="UP000076761"/>
    </source>
</evidence>
<dbReference type="Proteomes" id="UP000076761">
    <property type="component" value="Unassembled WGS sequence"/>
</dbReference>
<evidence type="ECO:0000313" key="1">
    <source>
        <dbReference type="EMBL" id="KZT18552.1"/>
    </source>
</evidence>
<dbReference type="PROSITE" id="PS51257">
    <property type="entry name" value="PROKAR_LIPOPROTEIN"/>
    <property type="match status" value="1"/>
</dbReference>
<dbReference type="EMBL" id="KV425673">
    <property type="protein sequence ID" value="KZT18552.1"/>
    <property type="molecule type" value="Genomic_DNA"/>
</dbReference>
<keyword evidence="2" id="KW-1185">Reference proteome</keyword>
<dbReference type="InParanoid" id="A0A165MN15"/>
<organism evidence="1 2">
    <name type="scientific">Neolentinus lepideus HHB14362 ss-1</name>
    <dbReference type="NCBI Taxonomy" id="1314782"/>
    <lineage>
        <taxon>Eukaryota</taxon>
        <taxon>Fungi</taxon>
        <taxon>Dikarya</taxon>
        <taxon>Basidiomycota</taxon>
        <taxon>Agaricomycotina</taxon>
        <taxon>Agaricomycetes</taxon>
        <taxon>Gloeophyllales</taxon>
        <taxon>Gloeophyllaceae</taxon>
        <taxon>Neolentinus</taxon>
    </lineage>
</organism>
<name>A0A165MN15_9AGAM</name>
<sequence>MYLSLKLRDRLAIVYFAAENPHFCMIFSGCFLEGEAPAIVRSSGVIIQSSDKRYPTVRYRPT</sequence>